<name>A0A8S9GXK9_BRACR</name>
<dbReference type="GO" id="GO:0007143">
    <property type="term" value="P:female meiotic nuclear division"/>
    <property type="evidence" value="ECO:0007669"/>
    <property type="project" value="InterPro"/>
</dbReference>
<proteinExistence type="predicted"/>
<sequence>MSELFDSLPTWDLHDLGSLFNQNFNLDACYNIDESPGHILRSPEVDIIGDVSTGYLEDALIKFSVKSKRRRLSFNAEDKPNNHFDNDQNDWRISENYSCTSSQFADESPNSSINIFSESSNQPKHSFEPSSSTSEKHYCDNKKRVVYPFGLVKPGGREEDVTLNDINKKILMPSARPVRHPVGAFACRPCLSAHGPGLSGKVVVAFTKIQTSGREKHYCDNKKRVVYPFGLVKPGGREEDVTLNDINKKILMPSARPVRHPVGAFACRPCLSAHGPGLSGKVVVAFTKIQTSGRGTITIIRTKG</sequence>
<dbReference type="EMBL" id="QGKY02001925">
    <property type="protein sequence ID" value="KAF2549486.1"/>
    <property type="molecule type" value="Genomic_DNA"/>
</dbReference>
<dbReference type="AlphaFoldDB" id="A0A8S9GXK9"/>
<evidence type="ECO:0000256" key="1">
    <source>
        <dbReference type="SAM" id="MobiDB-lite"/>
    </source>
</evidence>
<feature type="compositionally biased region" description="Low complexity" evidence="1">
    <location>
        <begin position="107"/>
        <end position="121"/>
    </location>
</feature>
<dbReference type="InterPro" id="IPR039933">
    <property type="entry name" value="XRI1"/>
</dbReference>
<evidence type="ECO:0008006" key="3">
    <source>
        <dbReference type="Google" id="ProtNLM"/>
    </source>
</evidence>
<feature type="region of interest" description="Disordered" evidence="1">
    <location>
        <begin position="102"/>
        <end position="136"/>
    </location>
</feature>
<evidence type="ECO:0000313" key="2">
    <source>
        <dbReference type="EMBL" id="KAF2549486.1"/>
    </source>
</evidence>
<reference evidence="2" key="1">
    <citation type="submission" date="2019-12" db="EMBL/GenBank/DDBJ databases">
        <title>Genome sequencing and annotation of Brassica cretica.</title>
        <authorList>
            <person name="Studholme D.J."/>
            <person name="Sarris P.F."/>
        </authorList>
    </citation>
    <scope>NUCLEOTIDE SEQUENCE</scope>
    <source>
        <strain evidence="2">PFS-102/07</strain>
        <tissue evidence="2">Leaf</tissue>
    </source>
</reference>
<accession>A0A8S9GXK9</accession>
<feature type="compositionally biased region" description="Polar residues" evidence="1">
    <location>
        <begin position="122"/>
        <end position="133"/>
    </location>
</feature>
<organism evidence="2">
    <name type="scientific">Brassica cretica</name>
    <name type="common">Mustard</name>
    <dbReference type="NCBI Taxonomy" id="69181"/>
    <lineage>
        <taxon>Eukaryota</taxon>
        <taxon>Viridiplantae</taxon>
        <taxon>Streptophyta</taxon>
        <taxon>Embryophyta</taxon>
        <taxon>Tracheophyta</taxon>
        <taxon>Spermatophyta</taxon>
        <taxon>Magnoliopsida</taxon>
        <taxon>eudicotyledons</taxon>
        <taxon>Gunneridae</taxon>
        <taxon>Pentapetalae</taxon>
        <taxon>rosids</taxon>
        <taxon>malvids</taxon>
        <taxon>Brassicales</taxon>
        <taxon>Brassicaceae</taxon>
        <taxon>Brassiceae</taxon>
        <taxon>Brassica</taxon>
    </lineage>
</organism>
<dbReference type="PANTHER" id="PTHR33385:SF21">
    <property type="entry name" value="PROTEIN XRI1"/>
    <property type="match status" value="1"/>
</dbReference>
<dbReference type="PANTHER" id="PTHR33385">
    <property type="entry name" value="PROTEIN XRI1"/>
    <property type="match status" value="1"/>
</dbReference>
<gene>
    <name evidence="2" type="ORF">F2Q70_00019937</name>
</gene>
<dbReference type="GO" id="GO:0007140">
    <property type="term" value="P:male meiotic nuclear division"/>
    <property type="evidence" value="ECO:0007669"/>
    <property type="project" value="InterPro"/>
</dbReference>
<protein>
    <recommendedName>
        <fullName evidence="3">Protein XRI1</fullName>
    </recommendedName>
</protein>
<comment type="caution">
    <text evidence="2">The sequence shown here is derived from an EMBL/GenBank/DDBJ whole genome shotgun (WGS) entry which is preliminary data.</text>
</comment>